<dbReference type="Proteomes" id="UP000318833">
    <property type="component" value="Unassembled WGS sequence"/>
</dbReference>
<keyword evidence="1" id="KW-1133">Transmembrane helix</keyword>
<name>A0A554VFG7_9FLAO</name>
<accession>A0A554VFG7</accession>
<keyword evidence="3" id="KW-1185">Reference proteome</keyword>
<sequence>MKKHNKSAIINPQPKTTSRLKNKVVLLIIFQCCMVFLLSCSNDDGRPLRGSIILGDAGISGTVYCSLDLDKSSVQNIDEIRIYNGSEDNVASSEITWGFSTEEINLNTEFIKEENLIDFGIEIISLSEDRRVFTIKYLQGFNGIFLGYKVVSQKKAWCNTSFYQESVI</sequence>
<organism evidence="2 3">
    <name type="scientific">Aquimarina algiphila</name>
    <dbReference type="NCBI Taxonomy" id="2047982"/>
    <lineage>
        <taxon>Bacteria</taxon>
        <taxon>Pseudomonadati</taxon>
        <taxon>Bacteroidota</taxon>
        <taxon>Flavobacteriia</taxon>
        <taxon>Flavobacteriales</taxon>
        <taxon>Flavobacteriaceae</taxon>
        <taxon>Aquimarina</taxon>
    </lineage>
</organism>
<evidence type="ECO:0000313" key="3">
    <source>
        <dbReference type="Proteomes" id="UP000318833"/>
    </source>
</evidence>
<evidence type="ECO:0000313" key="2">
    <source>
        <dbReference type="EMBL" id="TSE05980.1"/>
    </source>
</evidence>
<feature type="transmembrane region" description="Helical" evidence="1">
    <location>
        <begin position="20"/>
        <end position="39"/>
    </location>
</feature>
<dbReference type="EMBL" id="VLNR01000052">
    <property type="protein sequence ID" value="TSE05980.1"/>
    <property type="molecule type" value="Genomic_DNA"/>
</dbReference>
<keyword evidence="1" id="KW-0812">Transmembrane</keyword>
<keyword evidence="1" id="KW-0472">Membrane</keyword>
<gene>
    <name evidence="2" type="ORF">FOF46_21130</name>
</gene>
<protein>
    <submittedName>
        <fullName evidence="2">Uncharacterized protein</fullName>
    </submittedName>
</protein>
<dbReference type="RefSeq" id="WP_143917814.1">
    <property type="nucleotide sequence ID" value="NZ_CANMIK010000060.1"/>
</dbReference>
<reference evidence="2 3" key="1">
    <citation type="submission" date="2019-07" db="EMBL/GenBank/DDBJ databases">
        <title>The draft genome sequence of Aquimarina algiphila M91.</title>
        <authorList>
            <person name="Meng X."/>
        </authorList>
    </citation>
    <scope>NUCLEOTIDE SEQUENCE [LARGE SCALE GENOMIC DNA]</scope>
    <source>
        <strain evidence="2 3">M91</strain>
    </source>
</reference>
<proteinExistence type="predicted"/>
<comment type="caution">
    <text evidence="2">The sequence shown here is derived from an EMBL/GenBank/DDBJ whole genome shotgun (WGS) entry which is preliminary data.</text>
</comment>
<evidence type="ECO:0000256" key="1">
    <source>
        <dbReference type="SAM" id="Phobius"/>
    </source>
</evidence>
<dbReference type="AlphaFoldDB" id="A0A554VFG7"/>